<proteinExistence type="predicted"/>
<gene>
    <name evidence="1" type="ORF">Hypma_008961</name>
</gene>
<organism evidence="1 2">
    <name type="scientific">Hypsizygus marmoreus</name>
    <name type="common">White beech mushroom</name>
    <name type="synonym">Agaricus marmoreus</name>
    <dbReference type="NCBI Taxonomy" id="39966"/>
    <lineage>
        <taxon>Eukaryota</taxon>
        <taxon>Fungi</taxon>
        <taxon>Dikarya</taxon>
        <taxon>Basidiomycota</taxon>
        <taxon>Agaricomycotina</taxon>
        <taxon>Agaricomycetes</taxon>
        <taxon>Agaricomycetidae</taxon>
        <taxon>Agaricales</taxon>
        <taxon>Tricholomatineae</taxon>
        <taxon>Lyophyllaceae</taxon>
        <taxon>Hypsizygus</taxon>
    </lineage>
</organism>
<evidence type="ECO:0000313" key="2">
    <source>
        <dbReference type="Proteomes" id="UP000076154"/>
    </source>
</evidence>
<name>A0A369JRF6_HYPMA</name>
<evidence type="ECO:0000313" key="1">
    <source>
        <dbReference type="EMBL" id="RDB23800.1"/>
    </source>
</evidence>
<dbReference type="Proteomes" id="UP000076154">
    <property type="component" value="Unassembled WGS sequence"/>
</dbReference>
<dbReference type="AlphaFoldDB" id="A0A369JRF6"/>
<sequence>MDLVSFGLAQRKTGVKYSEAANVQHTLSLFPAFATTLPAINVRISLELPVTAREAEDTFATLRLPDRTTPIGPHYPGHVDTAEWLSRWDRRLLSTPLGPFTFPRASPSCAPLKIAEGIMQSSKNFCNAYTQPLPDALVKGLLKLVVPCLRSSNVEITAIYNLHFPLFKRSFSQFRFVFRSLPKHLNLQLLSKELSSWIIRAMRVLLPHALLLGLR</sequence>
<comment type="caution">
    <text evidence="1">The sequence shown here is derived from an EMBL/GenBank/DDBJ whole genome shotgun (WGS) entry which is preliminary data.</text>
</comment>
<protein>
    <submittedName>
        <fullName evidence="1">Uncharacterized protein</fullName>
    </submittedName>
</protein>
<reference evidence="1" key="1">
    <citation type="submission" date="2018-04" db="EMBL/GenBank/DDBJ databases">
        <title>Whole genome sequencing of Hypsizygus marmoreus.</title>
        <authorList>
            <person name="Choi I.-G."/>
            <person name="Min B."/>
            <person name="Kim J.-G."/>
            <person name="Kim S."/>
            <person name="Oh Y.-L."/>
            <person name="Kong W.-S."/>
            <person name="Park H."/>
            <person name="Jeong J."/>
            <person name="Song E.-S."/>
        </authorList>
    </citation>
    <scope>NUCLEOTIDE SEQUENCE [LARGE SCALE GENOMIC DNA]</scope>
    <source>
        <strain evidence="1">51987-8</strain>
    </source>
</reference>
<keyword evidence="2" id="KW-1185">Reference proteome</keyword>
<dbReference type="InParanoid" id="A0A369JRF6"/>
<dbReference type="EMBL" id="LUEZ02000046">
    <property type="protein sequence ID" value="RDB23800.1"/>
    <property type="molecule type" value="Genomic_DNA"/>
</dbReference>
<accession>A0A369JRF6</accession>